<feature type="modified residue" description="N6-(pyridoxal phosphate)lysine" evidence="12">
    <location>
        <position position="116"/>
    </location>
</feature>
<reference evidence="14 15" key="1">
    <citation type="submission" date="2023-09" db="EMBL/GenBank/DDBJ databases">
        <title>Pyrofollis japonicus gen. nov. sp. nov., a novel member of the family Pyrodictiaceae isolated from the Iheya North hydrothermal field.</title>
        <authorList>
            <person name="Miyazaki U."/>
            <person name="Sanari M."/>
            <person name="Tame A."/>
            <person name="Kitajima M."/>
            <person name="Okamoto A."/>
            <person name="Sawayama S."/>
            <person name="Miyazaki J."/>
            <person name="Takai K."/>
            <person name="Nakagawa S."/>
        </authorList>
    </citation>
    <scope>NUCLEOTIDE SEQUENCE [LARGE SCALE GENOMIC DNA]</scope>
    <source>
        <strain evidence="14 15">AV2</strain>
    </source>
</reference>
<dbReference type="PIRSF" id="PIRSF001413">
    <property type="entry name" value="Trp_syn_beta"/>
    <property type="match status" value="1"/>
</dbReference>
<evidence type="ECO:0000256" key="1">
    <source>
        <dbReference type="ARBA" id="ARBA00001933"/>
    </source>
</evidence>
<keyword evidence="9 12" id="KW-0057">Aromatic amino acid biosynthesis</keyword>
<comment type="cofactor">
    <cofactor evidence="1 12">
        <name>pyridoxal 5'-phosphate</name>
        <dbReference type="ChEBI" id="CHEBI:597326"/>
    </cofactor>
</comment>
<comment type="similarity">
    <text evidence="4 12">Belongs to the TrpB family.</text>
</comment>
<evidence type="ECO:0000256" key="12">
    <source>
        <dbReference type="HAMAP-Rule" id="MF_00133"/>
    </source>
</evidence>
<keyword evidence="15" id="KW-1185">Reference proteome</keyword>
<organism evidence="14 15">
    <name type="scientific">Pyrodictium abyssi</name>
    <dbReference type="NCBI Taxonomy" id="54256"/>
    <lineage>
        <taxon>Archaea</taxon>
        <taxon>Thermoproteota</taxon>
        <taxon>Thermoprotei</taxon>
        <taxon>Desulfurococcales</taxon>
        <taxon>Pyrodictiaceae</taxon>
        <taxon>Pyrodictium</taxon>
    </lineage>
</organism>
<dbReference type="InterPro" id="IPR006654">
    <property type="entry name" value="Trp_synth_beta"/>
</dbReference>
<gene>
    <name evidence="12" type="primary">trpB</name>
    <name evidence="14" type="ORF">PABY_02290</name>
</gene>
<evidence type="ECO:0000256" key="9">
    <source>
        <dbReference type="ARBA" id="ARBA00023141"/>
    </source>
</evidence>
<dbReference type="Gene3D" id="3.40.50.1100">
    <property type="match status" value="2"/>
</dbReference>
<dbReference type="InterPro" id="IPR001926">
    <property type="entry name" value="TrpB-like_PALP"/>
</dbReference>
<comment type="function">
    <text evidence="2 12">The beta subunit is responsible for the synthesis of L-tryptophan from indole and L-serine.</text>
</comment>
<evidence type="ECO:0000256" key="8">
    <source>
        <dbReference type="ARBA" id="ARBA00022898"/>
    </source>
</evidence>
<keyword evidence="6 12" id="KW-0028">Amino-acid biosynthesis</keyword>
<evidence type="ECO:0000256" key="6">
    <source>
        <dbReference type="ARBA" id="ARBA00022605"/>
    </source>
</evidence>
<dbReference type="PROSITE" id="PS00168">
    <property type="entry name" value="TRP_SYNTHASE_BETA"/>
    <property type="match status" value="1"/>
</dbReference>
<evidence type="ECO:0000313" key="15">
    <source>
        <dbReference type="Proteomes" id="UP001341135"/>
    </source>
</evidence>
<dbReference type="InterPro" id="IPR036052">
    <property type="entry name" value="TrpB-like_PALP_sf"/>
</dbReference>
<evidence type="ECO:0000259" key="13">
    <source>
        <dbReference type="Pfam" id="PF00291"/>
    </source>
</evidence>
<sequence>MVMLTRGLRAPQTEDILPDKWYNILPDLPEPLPPPRKPDGSIVSPKELEAIFPRSLVEQETSTERWIEIPEELRSIYLEIGRPTPLLRARRLEEALGTPAKIYFKYEGVLPTGSHKINTALAQAYYNRLEGTKRLTTETGAGQWGSALALAGAMFGLKVRVYMVRISYEQKPYRRIVMQTYGAEVVPSPSPYTEAGRKILEKDPDNPGSLGIAISEAIEDALKNPDTKYSLGSVLNHVLLHQTVIGLEAKRQLEALGEYPDVVIGAVGGGSNYAGLAYPFIYDRLRGKTEARFIAVEPRAAPSMTRGEYRYDFGDTAGMTPLLKMHTIGHRFVPPPIHAGGLRYHGVAPTLSILVNHGIVEPVAYKQTEVFEAAVFFARTEGIIPAPESAHAVKAAIDVALEAKKRGERITILFNLSGHGLLDLKGYQDYLEGQLRDAEPEKIDLSYLPKVE</sequence>
<dbReference type="SUPFAM" id="SSF53686">
    <property type="entry name" value="Tryptophan synthase beta subunit-like PLP-dependent enzymes"/>
    <property type="match status" value="1"/>
</dbReference>
<keyword evidence="8 12" id="KW-0663">Pyridoxal phosphate</keyword>
<evidence type="ECO:0000256" key="3">
    <source>
        <dbReference type="ARBA" id="ARBA00004733"/>
    </source>
</evidence>
<evidence type="ECO:0000256" key="4">
    <source>
        <dbReference type="ARBA" id="ARBA00009982"/>
    </source>
</evidence>
<comment type="catalytic activity">
    <reaction evidence="11 12">
        <text>(1S,2R)-1-C-(indol-3-yl)glycerol 3-phosphate + L-serine = D-glyceraldehyde 3-phosphate + L-tryptophan + H2O</text>
        <dbReference type="Rhea" id="RHEA:10532"/>
        <dbReference type="ChEBI" id="CHEBI:15377"/>
        <dbReference type="ChEBI" id="CHEBI:33384"/>
        <dbReference type="ChEBI" id="CHEBI:57912"/>
        <dbReference type="ChEBI" id="CHEBI:58866"/>
        <dbReference type="ChEBI" id="CHEBI:59776"/>
        <dbReference type="EC" id="4.2.1.20"/>
    </reaction>
</comment>
<keyword evidence="10 12" id="KW-0456">Lyase</keyword>
<evidence type="ECO:0000256" key="2">
    <source>
        <dbReference type="ARBA" id="ARBA00002786"/>
    </source>
</evidence>
<evidence type="ECO:0000313" key="14">
    <source>
        <dbReference type="EMBL" id="BES80662.1"/>
    </source>
</evidence>
<dbReference type="Proteomes" id="UP001341135">
    <property type="component" value="Chromosome"/>
</dbReference>
<dbReference type="PANTHER" id="PTHR48077">
    <property type="entry name" value="TRYPTOPHAN SYNTHASE-RELATED"/>
    <property type="match status" value="1"/>
</dbReference>
<feature type="domain" description="Tryptophan synthase beta chain-like PALP" evidence="13">
    <location>
        <begin position="81"/>
        <end position="416"/>
    </location>
</feature>
<keyword evidence="7 12" id="KW-0822">Tryptophan biosynthesis</keyword>
<evidence type="ECO:0000256" key="5">
    <source>
        <dbReference type="ARBA" id="ARBA00011270"/>
    </source>
</evidence>
<dbReference type="InterPro" id="IPR006316">
    <property type="entry name" value="Trp_synth_b-like"/>
</dbReference>
<dbReference type="PIRSF" id="PIRSF500824">
    <property type="entry name" value="TrpB_prok"/>
    <property type="match status" value="1"/>
</dbReference>
<dbReference type="CDD" id="cd06446">
    <property type="entry name" value="Trp-synth_B"/>
    <property type="match status" value="1"/>
</dbReference>
<dbReference type="Pfam" id="PF00291">
    <property type="entry name" value="PALP"/>
    <property type="match status" value="1"/>
</dbReference>
<evidence type="ECO:0000256" key="10">
    <source>
        <dbReference type="ARBA" id="ARBA00023239"/>
    </source>
</evidence>
<protein>
    <recommendedName>
        <fullName evidence="12">Tryptophan synthase beta chain</fullName>
        <ecNumber evidence="12">4.2.1.20</ecNumber>
    </recommendedName>
</protein>
<dbReference type="PANTHER" id="PTHR48077:SF6">
    <property type="entry name" value="TRYPTOPHAN SYNTHASE"/>
    <property type="match status" value="1"/>
</dbReference>
<name>A0ABM8ISX4_9CREN</name>
<comment type="pathway">
    <text evidence="3 12">Amino-acid biosynthesis; L-tryptophan biosynthesis; L-tryptophan from chorismate: step 5/5.</text>
</comment>
<dbReference type="InterPro" id="IPR023026">
    <property type="entry name" value="Trp_synth_beta/beta-like"/>
</dbReference>
<dbReference type="HAMAP" id="MF_00133">
    <property type="entry name" value="Trp_synth_beta"/>
    <property type="match status" value="1"/>
</dbReference>
<dbReference type="EMBL" id="AP028907">
    <property type="protein sequence ID" value="BES80662.1"/>
    <property type="molecule type" value="Genomic_DNA"/>
</dbReference>
<proteinExistence type="inferred from homology"/>
<accession>A0ABM8ISX4</accession>
<evidence type="ECO:0000256" key="11">
    <source>
        <dbReference type="ARBA" id="ARBA00049047"/>
    </source>
</evidence>
<dbReference type="NCBIfam" id="TIGR01415">
    <property type="entry name" value="trpB_rel"/>
    <property type="match status" value="1"/>
</dbReference>
<dbReference type="NCBIfam" id="NF009057">
    <property type="entry name" value="PRK12391.1"/>
    <property type="match status" value="1"/>
</dbReference>
<dbReference type="InterPro" id="IPR006653">
    <property type="entry name" value="Trp_synth_b_CS"/>
</dbReference>
<dbReference type="EC" id="4.2.1.20" evidence="12"/>
<evidence type="ECO:0000256" key="7">
    <source>
        <dbReference type="ARBA" id="ARBA00022822"/>
    </source>
</evidence>
<comment type="subunit">
    <text evidence="5 12">Tetramer of two alpha and two beta chains.</text>
</comment>